<proteinExistence type="predicted"/>
<feature type="region of interest" description="Disordered" evidence="1">
    <location>
        <begin position="94"/>
        <end position="135"/>
    </location>
</feature>
<dbReference type="AlphaFoldDB" id="A0A5J4V1E3"/>
<name>A0A5J4V1E3_9EUKA</name>
<evidence type="ECO:0000256" key="1">
    <source>
        <dbReference type="SAM" id="MobiDB-lite"/>
    </source>
</evidence>
<evidence type="ECO:0000313" key="3">
    <source>
        <dbReference type="Proteomes" id="UP000324800"/>
    </source>
</evidence>
<evidence type="ECO:0000313" key="2">
    <source>
        <dbReference type="EMBL" id="KAA6376182.1"/>
    </source>
</evidence>
<accession>A0A5J4V1E3</accession>
<dbReference type="Proteomes" id="UP000324800">
    <property type="component" value="Unassembled WGS sequence"/>
</dbReference>
<reference evidence="2 3" key="1">
    <citation type="submission" date="2019-03" db="EMBL/GenBank/DDBJ databases">
        <title>Single cell metagenomics reveals metabolic interactions within the superorganism composed of flagellate Streblomastix strix and complex community of Bacteroidetes bacteria on its surface.</title>
        <authorList>
            <person name="Treitli S.C."/>
            <person name="Kolisko M."/>
            <person name="Husnik F."/>
            <person name="Keeling P."/>
            <person name="Hampl V."/>
        </authorList>
    </citation>
    <scope>NUCLEOTIDE SEQUENCE [LARGE SCALE GENOMIC DNA]</scope>
    <source>
        <strain evidence="2">ST1C</strain>
    </source>
</reference>
<dbReference type="EMBL" id="SNRW01010703">
    <property type="protein sequence ID" value="KAA6376182.1"/>
    <property type="molecule type" value="Genomic_DNA"/>
</dbReference>
<protein>
    <submittedName>
        <fullName evidence="2">Uncharacterized protein</fullName>
    </submittedName>
</protein>
<sequence length="267" mass="29216">MSKIPKTTKLNPKEVFEALSVSMADVNEDQQTHIAAFLAKSARSLKHALKDHEKGKSIESLLISTLSLTSEQASMSSTPFHQILQDEGKISNLLESNIPNGKKKKDYKKESDESSSESDSCSSSDGKGSSNSESDDYISIAEQQVPIAGRIRKNQGKLILIPFDLTGATGVTQVGNLITISSSSTQSISFNKIFKKKFGESNAGSSGIDAAENGSSVYGSKSYAINDIIGIEVNMIKSKMLVAVRFGMSWQRERLDNFMFIMNRRLW</sequence>
<feature type="compositionally biased region" description="Low complexity" evidence="1">
    <location>
        <begin position="117"/>
        <end position="132"/>
    </location>
</feature>
<organism evidence="2 3">
    <name type="scientific">Streblomastix strix</name>
    <dbReference type="NCBI Taxonomy" id="222440"/>
    <lineage>
        <taxon>Eukaryota</taxon>
        <taxon>Metamonada</taxon>
        <taxon>Preaxostyla</taxon>
        <taxon>Oxymonadida</taxon>
        <taxon>Streblomastigidae</taxon>
        <taxon>Streblomastix</taxon>
    </lineage>
</organism>
<gene>
    <name evidence="2" type="ORF">EZS28_028292</name>
</gene>
<comment type="caution">
    <text evidence="2">The sequence shown here is derived from an EMBL/GenBank/DDBJ whole genome shotgun (WGS) entry which is preliminary data.</text>
</comment>